<evidence type="ECO:0000256" key="3">
    <source>
        <dbReference type="ARBA" id="ARBA00022692"/>
    </source>
</evidence>
<dbReference type="GO" id="GO:0031295">
    <property type="term" value="P:T cell costimulation"/>
    <property type="evidence" value="ECO:0007669"/>
    <property type="project" value="TreeGrafter"/>
</dbReference>
<evidence type="ECO:0000256" key="9">
    <source>
        <dbReference type="ARBA" id="ARBA00023180"/>
    </source>
</evidence>
<keyword evidence="7" id="KW-1015">Disulfide bond</keyword>
<evidence type="ECO:0000313" key="12">
    <source>
        <dbReference type="Ensembl" id="ENSMALP00000006808.1"/>
    </source>
</evidence>
<keyword evidence="2" id="KW-1003">Cell membrane</keyword>
<dbReference type="GO" id="GO:0007166">
    <property type="term" value="P:cell surface receptor signaling pathway"/>
    <property type="evidence" value="ECO:0007669"/>
    <property type="project" value="TreeGrafter"/>
</dbReference>
<dbReference type="SUPFAM" id="SSF48726">
    <property type="entry name" value="Immunoglobulin"/>
    <property type="match status" value="1"/>
</dbReference>
<keyword evidence="10" id="KW-0393">Immunoglobulin domain</keyword>
<dbReference type="Proteomes" id="UP000261600">
    <property type="component" value="Unplaced"/>
</dbReference>
<feature type="domain" description="Ig-like" evidence="11">
    <location>
        <begin position="1"/>
        <end position="109"/>
    </location>
</feature>
<evidence type="ECO:0000256" key="6">
    <source>
        <dbReference type="ARBA" id="ARBA00023136"/>
    </source>
</evidence>
<keyword evidence="9" id="KW-0325">Glycoprotein</keyword>
<keyword evidence="3" id="KW-0812">Transmembrane</keyword>
<dbReference type="GO" id="GO:0042130">
    <property type="term" value="P:negative regulation of T cell proliferation"/>
    <property type="evidence" value="ECO:0007669"/>
    <property type="project" value="TreeGrafter"/>
</dbReference>
<evidence type="ECO:0000256" key="5">
    <source>
        <dbReference type="ARBA" id="ARBA00022989"/>
    </source>
</evidence>
<evidence type="ECO:0000256" key="4">
    <source>
        <dbReference type="ARBA" id="ARBA00022729"/>
    </source>
</evidence>
<dbReference type="InterPro" id="IPR051713">
    <property type="entry name" value="T-cell_Activation_Regulation"/>
</dbReference>
<sequence>KAKRCYLISITSNPGHTVILPCRVPSSRNITTVKWMRTDLWFENVLKYQDGQLDLNNQHLSFKDRVELEDSEMKDGDMSLALRDVTTGDSGIYACVLIQERITDTEFISFINLNVKPGESDQTEQTQSVSVSSSDMVRGRNVHCVIHF</sequence>
<evidence type="ECO:0000256" key="10">
    <source>
        <dbReference type="ARBA" id="ARBA00023319"/>
    </source>
</evidence>
<dbReference type="InterPro" id="IPR036179">
    <property type="entry name" value="Ig-like_dom_sf"/>
</dbReference>
<dbReference type="GO" id="GO:0009897">
    <property type="term" value="C:external side of plasma membrane"/>
    <property type="evidence" value="ECO:0007669"/>
    <property type="project" value="TreeGrafter"/>
</dbReference>
<dbReference type="Gene3D" id="2.60.40.10">
    <property type="entry name" value="Immunoglobulins"/>
    <property type="match status" value="1"/>
</dbReference>
<protein>
    <recommendedName>
        <fullName evidence="11">Ig-like domain-containing protein</fullName>
    </recommendedName>
</protein>
<dbReference type="InterPro" id="IPR007110">
    <property type="entry name" value="Ig-like_dom"/>
</dbReference>
<dbReference type="Pfam" id="PF07686">
    <property type="entry name" value="V-set"/>
    <property type="match status" value="1"/>
</dbReference>
<dbReference type="InterPro" id="IPR013106">
    <property type="entry name" value="Ig_V-set"/>
</dbReference>
<dbReference type="SMART" id="SM00409">
    <property type="entry name" value="IG"/>
    <property type="match status" value="1"/>
</dbReference>
<dbReference type="GO" id="GO:0042102">
    <property type="term" value="P:positive regulation of T cell proliferation"/>
    <property type="evidence" value="ECO:0007669"/>
    <property type="project" value="TreeGrafter"/>
</dbReference>
<dbReference type="InterPro" id="IPR013783">
    <property type="entry name" value="Ig-like_fold"/>
</dbReference>
<organism evidence="12 13">
    <name type="scientific">Monopterus albus</name>
    <name type="common">Swamp eel</name>
    <dbReference type="NCBI Taxonomy" id="43700"/>
    <lineage>
        <taxon>Eukaryota</taxon>
        <taxon>Metazoa</taxon>
        <taxon>Chordata</taxon>
        <taxon>Craniata</taxon>
        <taxon>Vertebrata</taxon>
        <taxon>Euteleostomi</taxon>
        <taxon>Actinopterygii</taxon>
        <taxon>Neopterygii</taxon>
        <taxon>Teleostei</taxon>
        <taxon>Neoteleostei</taxon>
        <taxon>Acanthomorphata</taxon>
        <taxon>Anabantaria</taxon>
        <taxon>Synbranchiformes</taxon>
        <taxon>Synbranchidae</taxon>
        <taxon>Monopterus</taxon>
    </lineage>
</organism>
<evidence type="ECO:0000256" key="2">
    <source>
        <dbReference type="ARBA" id="ARBA00022475"/>
    </source>
</evidence>
<name>A0A3Q3IP98_MONAL</name>
<keyword evidence="5" id="KW-1133">Transmembrane helix</keyword>
<dbReference type="AlphaFoldDB" id="A0A3Q3IP98"/>
<dbReference type="PROSITE" id="PS50835">
    <property type="entry name" value="IG_LIKE"/>
    <property type="match status" value="1"/>
</dbReference>
<accession>A0A3Q3IP98</accession>
<evidence type="ECO:0000256" key="8">
    <source>
        <dbReference type="ARBA" id="ARBA00023170"/>
    </source>
</evidence>
<reference evidence="12" key="2">
    <citation type="submission" date="2025-09" db="UniProtKB">
        <authorList>
            <consortium name="Ensembl"/>
        </authorList>
    </citation>
    <scope>IDENTIFICATION</scope>
</reference>
<keyword evidence="4" id="KW-0732">Signal</keyword>
<evidence type="ECO:0000313" key="13">
    <source>
        <dbReference type="Proteomes" id="UP000261600"/>
    </source>
</evidence>
<dbReference type="GO" id="GO:0071222">
    <property type="term" value="P:cellular response to lipopolysaccharide"/>
    <property type="evidence" value="ECO:0007669"/>
    <property type="project" value="TreeGrafter"/>
</dbReference>
<evidence type="ECO:0000256" key="1">
    <source>
        <dbReference type="ARBA" id="ARBA00004251"/>
    </source>
</evidence>
<reference evidence="12" key="1">
    <citation type="submission" date="2025-08" db="UniProtKB">
        <authorList>
            <consortium name="Ensembl"/>
        </authorList>
    </citation>
    <scope>IDENTIFICATION</scope>
</reference>
<keyword evidence="8" id="KW-0675">Receptor</keyword>
<keyword evidence="6" id="KW-0472">Membrane</keyword>
<comment type="subcellular location">
    <subcellularLocation>
        <location evidence="1">Cell membrane</location>
        <topology evidence="1">Single-pass type I membrane protein</topology>
    </subcellularLocation>
</comment>
<dbReference type="InterPro" id="IPR003599">
    <property type="entry name" value="Ig_sub"/>
</dbReference>
<dbReference type="PANTHER" id="PTHR25466:SF9">
    <property type="entry name" value="FIBRONECTIN TYPE-III DOMAIN-CONTAINING PROTEIN"/>
    <property type="match status" value="1"/>
</dbReference>
<proteinExistence type="predicted"/>
<evidence type="ECO:0000259" key="11">
    <source>
        <dbReference type="PROSITE" id="PS50835"/>
    </source>
</evidence>
<keyword evidence="13" id="KW-1185">Reference proteome</keyword>
<dbReference type="Ensembl" id="ENSMALT00000006952.1">
    <property type="protein sequence ID" value="ENSMALP00000006808.1"/>
    <property type="gene ID" value="ENSMALG00000004861.1"/>
</dbReference>
<dbReference type="PANTHER" id="PTHR25466">
    <property type="entry name" value="T-LYMPHOCYTE ACTIVATION ANTIGEN"/>
    <property type="match status" value="1"/>
</dbReference>
<evidence type="ECO:0000256" key="7">
    <source>
        <dbReference type="ARBA" id="ARBA00023157"/>
    </source>
</evidence>
<dbReference type="GO" id="GO:0006955">
    <property type="term" value="P:immune response"/>
    <property type="evidence" value="ECO:0007669"/>
    <property type="project" value="TreeGrafter"/>
</dbReference>